<comment type="function">
    <text evidence="5">Subunit of the V1 complex of vacuolar(H+)-ATPase (V-ATPase), a multisubunit enzyme composed of a peripheral complex (V1) that hydrolyzes ATP and a membrane integral complex (V0) that translocates protons. V-ATPase is responsible for acidifying and maintaining the pH of intracellular compartments.</text>
</comment>
<dbReference type="PIRSF" id="PIRSF032184">
    <property type="entry name" value="ATPase_V1_H"/>
    <property type="match status" value="1"/>
</dbReference>
<dbReference type="EMBL" id="LLZZ01000183">
    <property type="protein sequence ID" value="KTA95694.1"/>
    <property type="molecule type" value="Genomic_DNA"/>
</dbReference>
<gene>
    <name evidence="7" type="ORF">AO440_003481</name>
</gene>
<protein>
    <recommendedName>
        <fullName evidence="5">V-type proton ATPase subunit H</fullName>
    </recommendedName>
</protein>
<dbReference type="Gene3D" id="1.25.10.10">
    <property type="entry name" value="Leucine-rich Repeat Variant"/>
    <property type="match status" value="1"/>
</dbReference>
<proteinExistence type="inferred from homology"/>
<dbReference type="VEuPathDB" id="FungiDB:GWK60_K05203"/>
<dbReference type="Pfam" id="PF03224">
    <property type="entry name" value="V-ATPase_H_N"/>
    <property type="match status" value="1"/>
</dbReference>
<keyword evidence="3 5" id="KW-0375">Hydrogen ion transport</keyword>
<dbReference type="Gene3D" id="1.25.40.150">
    <property type="entry name" value="V-type ATPase, subunit H, C-terminal domain"/>
    <property type="match status" value="1"/>
</dbReference>
<evidence type="ECO:0000259" key="6">
    <source>
        <dbReference type="Pfam" id="PF11698"/>
    </source>
</evidence>
<dbReference type="VEuPathDB" id="FungiDB:CAGL0K05379g"/>
<dbReference type="PANTHER" id="PTHR10698">
    <property type="entry name" value="V-TYPE PROTON ATPASE SUBUNIT H"/>
    <property type="match status" value="1"/>
</dbReference>
<dbReference type="PANTHER" id="PTHR10698:SF0">
    <property type="entry name" value="V-TYPE PROTON ATPASE SUBUNIT H"/>
    <property type="match status" value="1"/>
</dbReference>
<dbReference type="InterPro" id="IPR038497">
    <property type="entry name" value="ATPase_V1-cplx_hsu_C_sf"/>
</dbReference>
<dbReference type="GO" id="GO:0046961">
    <property type="term" value="F:proton-transporting ATPase activity, rotational mechanism"/>
    <property type="evidence" value="ECO:0007669"/>
    <property type="project" value="UniProtKB-UniRule"/>
</dbReference>
<evidence type="ECO:0000256" key="4">
    <source>
        <dbReference type="ARBA" id="ARBA00023065"/>
    </source>
</evidence>
<organism evidence="7 8">
    <name type="scientific">Candida glabrata</name>
    <name type="common">Yeast</name>
    <name type="synonym">Torulopsis glabrata</name>
    <dbReference type="NCBI Taxonomy" id="5478"/>
    <lineage>
        <taxon>Eukaryota</taxon>
        <taxon>Fungi</taxon>
        <taxon>Dikarya</taxon>
        <taxon>Ascomycota</taxon>
        <taxon>Saccharomycotina</taxon>
        <taxon>Saccharomycetes</taxon>
        <taxon>Saccharomycetales</taxon>
        <taxon>Saccharomycetaceae</taxon>
        <taxon>Nakaseomyces</taxon>
    </lineage>
</organism>
<dbReference type="SUPFAM" id="SSF48371">
    <property type="entry name" value="ARM repeat"/>
    <property type="match status" value="1"/>
</dbReference>
<reference evidence="7 8" key="1">
    <citation type="submission" date="2015-10" db="EMBL/GenBank/DDBJ databases">
        <title>Draft genomes sequences of Candida glabrata isolates 1A, 1B, 2A, 2B, 3A and 3B.</title>
        <authorList>
            <person name="Haavelsrud O.E."/>
            <person name="Gaustad P."/>
        </authorList>
    </citation>
    <scope>NUCLEOTIDE SEQUENCE [LARGE SCALE GENOMIC DNA]</scope>
    <source>
        <strain evidence="7">910700640</strain>
    </source>
</reference>
<evidence type="ECO:0000313" key="7">
    <source>
        <dbReference type="EMBL" id="KTA95694.1"/>
    </source>
</evidence>
<evidence type="ECO:0000256" key="5">
    <source>
        <dbReference type="PIRNR" id="PIRNR032184"/>
    </source>
</evidence>
<accession>A0A0W0CJK3</accession>
<keyword evidence="2 5" id="KW-0813">Transport</keyword>
<evidence type="ECO:0000256" key="1">
    <source>
        <dbReference type="ARBA" id="ARBA00008613"/>
    </source>
</evidence>
<sequence>MIGDTRLLLDSIHFNEMRSVIRSRSVAWEALSRSEEISDEEATYAKLVENVLVKKSVDSKELNVNENLIRSLVQLVGNTHNKDCRKSSLNLVAELLSSETHYKQTVEVFQEDKQLMRDLFQNSFQSEQEINDSQFTLIAAFNMVSLLTQESLQDSKLVEELLTVSDGLLLKILANLQELDTSYVCIRLLQELAVHKGYKLIIWKYESQILPTLFTILRRAIDTKHKNTPLGFSSSTSTSSNSSQSFHRSASSAIVPNANNLVIQIQYYSLLLIWVLMFERKVQKEYVTKYLTEYLNLLKIMKVTIKEKISRVSISILLQCLVDENGEVKDKKLIKQLLLLGNALPVVESLTERKYTDQELKDDLVLLKDILEQEYKELTSFDEYIAEVDSKLLCWSPPHIDNGFWVDNIDKFKLNNWELFKKLINILEDIKRDTDVDINESKTKTIIEVALSDIAHVVELLPESIDVLGKTGGKLLIMELLNHSDSRVKYEALKATQAIIGYRFR</sequence>
<keyword evidence="4 5" id="KW-0406">Ion transport</keyword>
<dbReference type="GO" id="GO:0000221">
    <property type="term" value="C:vacuolar proton-transporting V-type ATPase, V1 domain"/>
    <property type="evidence" value="ECO:0007669"/>
    <property type="project" value="UniProtKB-UniRule"/>
</dbReference>
<dbReference type="AlphaFoldDB" id="A0A0W0CJK3"/>
<evidence type="ECO:0000313" key="8">
    <source>
        <dbReference type="Proteomes" id="UP000054886"/>
    </source>
</evidence>
<dbReference type="InterPro" id="IPR011989">
    <property type="entry name" value="ARM-like"/>
</dbReference>
<dbReference type="InterPro" id="IPR016024">
    <property type="entry name" value="ARM-type_fold"/>
</dbReference>
<comment type="caution">
    <text evidence="7">The sequence shown here is derived from an EMBL/GenBank/DDBJ whole genome shotgun (WGS) entry which is preliminary data.</text>
</comment>
<dbReference type="InterPro" id="IPR011987">
    <property type="entry name" value="ATPase_V1-cplx_hsu_C"/>
</dbReference>
<comment type="similarity">
    <text evidence="1 5">Belongs to the V-ATPase H subunit family.</text>
</comment>
<evidence type="ECO:0000256" key="3">
    <source>
        <dbReference type="ARBA" id="ARBA00022781"/>
    </source>
</evidence>
<dbReference type="InterPro" id="IPR004908">
    <property type="entry name" value="ATPase_V1-cplx_hsu"/>
</dbReference>
<dbReference type="Pfam" id="PF11698">
    <property type="entry name" value="V-ATPase_H_C"/>
    <property type="match status" value="1"/>
</dbReference>
<feature type="domain" description="ATPase V1 complex subunit H C-terminal" evidence="6">
    <location>
        <begin position="377"/>
        <end position="504"/>
    </location>
</feature>
<name>A0A0W0CJK3_CANGB</name>
<comment type="subunit">
    <text evidence="5">V-ATPase is a heteromultimeric enzyme made up of two complexes: the ATP-hydrolytic V1 complex and the proton translocation V0 complex.</text>
</comment>
<dbReference type="GO" id="GO:0000329">
    <property type="term" value="C:fungal-type vacuole membrane"/>
    <property type="evidence" value="ECO:0007669"/>
    <property type="project" value="EnsemblFungi"/>
</dbReference>
<evidence type="ECO:0000256" key="2">
    <source>
        <dbReference type="ARBA" id="ARBA00022448"/>
    </source>
</evidence>
<dbReference type="VEuPathDB" id="FungiDB:GVI51_K05203"/>
<dbReference type="VEuPathDB" id="FungiDB:B1J91_K05379g"/>
<dbReference type="GO" id="GO:0007035">
    <property type="term" value="P:vacuolar acidification"/>
    <property type="evidence" value="ECO:0007669"/>
    <property type="project" value="EnsemblFungi"/>
</dbReference>
<dbReference type="Proteomes" id="UP000054886">
    <property type="component" value="Unassembled WGS sequence"/>
</dbReference>